<dbReference type="InterPro" id="IPR001128">
    <property type="entry name" value="Cyt_P450"/>
</dbReference>
<dbReference type="Pfam" id="PF00355">
    <property type="entry name" value="Rieske"/>
    <property type="match status" value="1"/>
</dbReference>
<feature type="domain" description="Rieske" evidence="6">
    <location>
        <begin position="20"/>
        <end position="113"/>
    </location>
</feature>
<dbReference type="Gene3D" id="1.10.630.10">
    <property type="entry name" value="Cytochrome P450"/>
    <property type="match status" value="1"/>
</dbReference>
<dbReference type="InterPro" id="IPR002401">
    <property type="entry name" value="Cyt_P450_E_grp-I"/>
</dbReference>
<evidence type="ECO:0000256" key="1">
    <source>
        <dbReference type="ARBA" id="ARBA00022714"/>
    </source>
</evidence>
<dbReference type="PRINTS" id="PR00385">
    <property type="entry name" value="P450"/>
</dbReference>
<dbReference type="PANTHER" id="PTHR24301:SF11">
    <property type="entry name" value="CYTOCHROME P450"/>
    <property type="match status" value="1"/>
</dbReference>
<dbReference type="InterPro" id="IPR036396">
    <property type="entry name" value="Cyt_P450_sf"/>
</dbReference>
<keyword evidence="4" id="KW-0411">Iron-sulfur</keyword>
<keyword evidence="2 5" id="KW-0479">Metal-binding</keyword>
<evidence type="ECO:0000256" key="5">
    <source>
        <dbReference type="RuleBase" id="RU000461"/>
    </source>
</evidence>
<dbReference type="EMBL" id="CP089983">
    <property type="protein sequence ID" value="WXB05974.1"/>
    <property type="molecule type" value="Genomic_DNA"/>
</dbReference>
<evidence type="ECO:0000259" key="6">
    <source>
        <dbReference type="PROSITE" id="PS51296"/>
    </source>
</evidence>
<keyword evidence="8" id="KW-1185">Reference proteome</keyword>
<gene>
    <name evidence="7" type="ORF">LVJ94_01680</name>
</gene>
<dbReference type="RefSeq" id="WP_394835624.1">
    <property type="nucleotide sequence ID" value="NZ_CP089929.1"/>
</dbReference>
<dbReference type="PROSITE" id="PS51296">
    <property type="entry name" value="RIESKE"/>
    <property type="match status" value="1"/>
</dbReference>
<sequence>MAMSSEERSDANLRPSAISTRIAREEEVRGQEPVALSADGIDLVALRTSTGLKVFEGRCPHQGTLLGEGERHGNELVCRNHRWRFDVDSGKRIGGRECLRACPVEVRAGIVYADLRPLRTPATAVRSGTQSVASLPGPPTLPLIGNLLSLDPAQMHRIVEGWEATHGSIFKFRLGPRDVVVVSEPALAHKVMRERPENYRRLSAFAPIFEEIGAPGVLSAEGATWRSLRRLTMETLSHRNLRGFYPTLKRVVERLHQHWQRAADTGREVDLTHDLQRFLVDVMTQLAFGYDMNPFSDGDRQEGITPKQFDDVFEAVNRRLMAPFPYWRFVRLPADRHLDRIVGQILPWISGLVDAARTQVAAEPERAEQPRNFLEAMICARDESGQPFPNEVVVGNAIQILAGGQDTTANTLAWAIHEICDRPGVARALREELGVALGAASMPEDIETAGKLGYVTAVANEVMRLRPAIPMTFNETNADVVLGDFALPKGTPVWLLLRPAAREAAHFSDPEAFRPERWLTPQAVGDAHEPTAFMPFGSGPRMCPGRTLAMLELRVALAMIFRNFDIERVGSARRVHEVLRVTMNPRDLRVRLHRRKHHEV</sequence>
<evidence type="ECO:0000313" key="7">
    <source>
        <dbReference type="EMBL" id="WXB05974.1"/>
    </source>
</evidence>
<dbReference type="PROSITE" id="PS00086">
    <property type="entry name" value="CYTOCHROME_P450"/>
    <property type="match status" value="1"/>
</dbReference>
<protein>
    <submittedName>
        <fullName evidence="7">Cytochrome P450</fullName>
    </submittedName>
</protein>
<evidence type="ECO:0000256" key="3">
    <source>
        <dbReference type="ARBA" id="ARBA00023004"/>
    </source>
</evidence>
<dbReference type="SUPFAM" id="SSF50022">
    <property type="entry name" value="ISP domain"/>
    <property type="match status" value="1"/>
</dbReference>
<dbReference type="InterPro" id="IPR017941">
    <property type="entry name" value="Rieske_2Fe-2S"/>
</dbReference>
<dbReference type="InterPro" id="IPR036922">
    <property type="entry name" value="Rieske_2Fe-2S_sf"/>
</dbReference>
<evidence type="ECO:0000313" key="8">
    <source>
        <dbReference type="Proteomes" id="UP001374803"/>
    </source>
</evidence>
<dbReference type="Gene3D" id="2.102.10.10">
    <property type="entry name" value="Rieske [2Fe-2S] iron-sulphur domain"/>
    <property type="match status" value="1"/>
</dbReference>
<evidence type="ECO:0000256" key="4">
    <source>
        <dbReference type="ARBA" id="ARBA00023014"/>
    </source>
</evidence>
<dbReference type="SUPFAM" id="SSF48264">
    <property type="entry name" value="Cytochrome P450"/>
    <property type="match status" value="1"/>
</dbReference>
<dbReference type="Pfam" id="PF00067">
    <property type="entry name" value="p450"/>
    <property type="match status" value="1"/>
</dbReference>
<dbReference type="CDD" id="cd03467">
    <property type="entry name" value="Rieske"/>
    <property type="match status" value="1"/>
</dbReference>
<comment type="similarity">
    <text evidence="5">Belongs to the cytochrome P450 family.</text>
</comment>
<dbReference type="InterPro" id="IPR017972">
    <property type="entry name" value="Cyt_P450_CS"/>
</dbReference>
<keyword evidence="1" id="KW-0001">2Fe-2S</keyword>
<evidence type="ECO:0000256" key="2">
    <source>
        <dbReference type="ARBA" id="ARBA00022723"/>
    </source>
</evidence>
<name>A0ABZ2L4W1_9BACT</name>
<organism evidence="7 8">
    <name type="scientific">Pendulispora rubella</name>
    <dbReference type="NCBI Taxonomy" id="2741070"/>
    <lineage>
        <taxon>Bacteria</taxon>
        <taxon>Pseudomonadati</taxon>
        <taxon>Myxococcota</taxon>
        <taxon>Myxococcia</taxon>
        <taxon>Myxococcales</taxon>
        <taxon>Sorangiineae</taxon>
        <taxon>Pendulisporaceae</taxon>
        <taxon>Pendulispora</taxon>
    </lineage>
</organism>
<proteinExistence type="inferred from homology"/>
<keyword evidence="5" id="KW-0349">Heme</keyword>
<dbReference type="PANTHER" id="PTHR24301">
    <property type="entry name" value="THROMBOXANE-A SYNTHASE"/>
    <property type="match status" value="1"/>
</dbReference>
<keyword evidence="5" id="KW-0560">Oxidoreductase</keyword>
<reference evidence="7" key="1">
    <citation type="submission" date="2021-12" db="EMBL/GenBank/DDBJ databases">
        <title>Discovery of the Pendulisporaceae a myxobacterial family with distinct sporulation behavior and unique specialized metabolism.</title>
        <authorList>
            <person name="Garcia R."/>
            <person name="Popoff A."/>
            <person name="Bader C.D."/>
            <person name="Loehr J."/>
            <person name="Walesch S."/>
            <person name="Walt C."/>
            <person name="Boldt J."/>
            <person name="Bunk B."/>
            <person name="Haeckl F.J.F.P.J."/>
            <person name="Gunesch A.P."/>
            <person name="Birkelbach J."/>
            <person name="Nuebel U."/>
            <person name="Pietschmann T."/>
            <person name="Bach T."/>
            <person name="Mueller R."/>
        </authorList>
    </citation>
    <scope>NUCLEOTIDE SEQUENCE</scope>
    <source>
        <strain evidence="7">MSr11367</strain>
    </source>
</reference>
<keyword evidence="5" id="KW-0503">Monooxygenase</keyword>
<keyword evidence="3 5" id="KW-0408">Iron</keyword>
<dbReference type="PRINTS" id="PR00463">
    <property type="entry name" value="EP450I"/>
</dbReference>
<dbReference type="Proteomes" id="UP001374803">
    <property type="component" value="Chromosome"/>
</dbReference>
<accession>A0ABZ2L4W1</accession>